<evidence type="ECO:0000313" key="1">
    <source>
        <dbReference type="EMBL" id="NVF11064.1"/>
    </source>
</evidence>
<reference evidence="1 2" key="1">
    <citation type="submission" date="2020-06" db="EMBL/GenBank/DDBJ databases">
        <title>Anaerococcus sp. nov., isolated form swine feces.</title>
        <authorList>
            <person name="Yu S."/>
        </authorList>
    </citation>
    <scope>NUCLEOTIDE SEQUENCE [LARGE SCALE GENOMIC DNA]</scope>
    <source>
        <strain evidence="1 2">AGMB00486</strain>
    </source>
</reference>
<comment type="caution">
    <text evidence="1">The sequence shown here is derived from an EMBL/GenBank/DDBJ whole genome shotgun (WGS) entry which is preliminary data.</text>
</comment>
<dbReference type="RefSeq" id="WP_176269520.1">
    <property type="nucleotide sequence ID" value="NZ_JABVBA010000002.1"/>
</dbReference>
<organism evidence="1 2">
    <name type="scientific">Anaerococcus faecalis</name>
    <dbReference type="NCBI Taxonomy" id="2742993"/>
    <lineage>
        <taxon>Bacteria</taxon>
        <taxon>Bacillati</taxon>
        <taxon>Bacillota</taxon>
        <taxon>Tissierellia</taxon>
        <taxon>Tissierellales</taxon>
        <taxon>Peptoniphilaceae</taxon>
        <taxon>Anaerococcus</taxon>
    </lineage>
</organism>
<keyword evidence="2" id="KW-1185">Reference proteome</keyword>
<dbReference type="NCBIfam" id="TIGR02681">
    <property type="entry name" value="phage_pRha"/>
    <property type="match status" value="1"/>
</dbReference>
<dbReference type="InterPro" id="IPR014054">
    <property type="entry name" value="Phage_regulatory_Rha"/>
</dbReference>
<dbReference type="Proteomes" id="UP000540919">
    <property type="component" value="Unassembled WGS sequence"/>
</dbReference>
<dbReference type="Pfam" id="PF09669">
    <property type="entry name" value="Phage_pRha"/>
    <property type="match status" value="1"/>
</dbReference>
<evidence type="ECO:0000313" key="2">
    <source>
        <dbReference type="Proteomes" id="UP000540919"/>
    </source>
</evidence>
<proteinExistence type="predicted"/>
<protein>
    <submittedName>
        <fullName evidence="1">Rha family transcriptional regulator</fullName>
    </submittedName>
</protein>
<dbReference type="EMBL" id="JABVBA010000002">
    <property type="protein sequence ID" value="NVF11064.1"/>
    <property type="molecule type" value="Genomic_DNA"/>
</dbReference>
<gene>
    <name evidence="1" type="ORF">HV819_03535</name>
</gene>
<sequence>MKELIPKNDYGIFADHNDVARVDSRFVAEFFEKRHSNVIRDIQTITQPKSGLSEEFIELNFELSSYKDVTGRNLPCYLLTRDGFTILAMGYTGKKAMKFKELYIKKFNEMEEFIKTLVSARKEFPLLTENIRLLHDNPKAYHFSNECNMLNRIVLGKSAKEFRLENDIPKGKSIRPYLNQSQIEMIETLQKVDIGLLVAFPNYQDRKKHLEWYKQKLEVQNVLCERKNQ</sequence>
<accession>A0ABX2N8S1</accession>
<name>A0ABX2N8S1_9FIRM</name>